<evidence type="ECO:0000256" key="3">
    <source>
        <dbReference type="ARBA" id="ARBA00022475"/>
    </source>
</evidence>
<keyword evidence="5" id="KW-0547">Nucleotide-binding</keyword>
<dbReference type="EMBL" id="JAJNOR010000007">
    <property type="protein sequence ID" value="MCD2493362.1"/>
    <property type="molecule type" value="Genomic_DNA"/>
</dbReference>
<evidence type="ECO:0000256" key="1">
    <source>
        <dbReference type="ARBA" id="ARBA00004202"/>
    </source>
</evidence>
<protein>
    <submittedName>
        <fullName evidence="11">Sugar ABC transporter ATP-binding protein</fullName>
    </submittedName>
</protein>
<keyword evidence="3" id="KW-1003">Cell membrane</keyword>
<dbReference type="Proteomes" id="UP001299265">
    <property type="component" value="Unassembled WGS sequence"/>
</dbReference>
<organism evidence="11 12">
    <name type="scientific">Lientehia hominis</name>
    <dbReference type="NCBI Taxonomy" id="2897778"/>
    <lineage>
        <taxon>Bacteria</taxon>
        <taxon>Bacillati</taxon>
        <taxon>Bacillota</taxon>
        <taxon>Clostridia</taxon>
        <taxon>Lachnospirales</taxon>
        <taxon>Lachnospiraceae</taxon>
        <taxon>Lientehia</taxon>
    </lineage>
</organism>
<feature type="domain" description="ABC transporter" evidence="10">
    <location>
        <begin position="248"/>
        <end position="497"/>
    </location>
</feature>
<keyword evidence="8" id="KW-0472">Membrane</keyword>
<dbReference type="CDD" id="cd03216">
    <property type="entry name" value="ABC_Carb_Monos_I"/>
    <property type="match status" value="1"/>
</dbReference>
<dbReference type="AlphaFoldDB" id="A0AAP2WAH4"/>
<evidence type="ECO:0000256" key="6">
    <source>
        <dbReference type="ARBA" id="ARBA00022840"/>
    </source>
</evidence>
<dbReference type="SMART" id="SM00382">
    <property type="entry name" value="AAA"/>
    <property type="match status" value="2"/>
</dbReference>
<feature type="domain" description="ABC transporter" evidence="10">
    <location>
        <begin position="5"/>
        <end position="240"/>
    </location>
</feature>
<evidence type="ECO:0000256" key="8">
    <source>
        <dbReference type="ARBA" id="ARBA00023136"/>
    </source>
</evidence>
<evidence type="ECO:0000259" key="10">
    <source>
        <dbReference type="PROSITE" id="PS50893"/>
    </source>
</evidence>
<dbReference type="PROSITE" id="PS50893">
    <property type="entry name" value="ABC_TRANSPORTER_2"/>
    <property type="match status" value="2"/>
</dbReference>
<dbReference type="Pfam" id="PF00005">
    <property type="entry name" value="ABC_tran"/>
    <property type="match status" value="2"/>
</dbReference>
<accession>A0AAP2WAH4</accession>
<dbReference type="PANTHER" id="PTHR43790:SF9">
    <property type="entry name" value="GALACTOFURANOSE TRANSPORTER ATP-BINDING PROTEIN YTFR"/>
    <property type="match status" value="1"/>
</dbReference>
<dbReference type="InterPro" id="IPR050107">
    <property type="entry name" value="ABC_carbohydrate_import_ATPase"/>
</dbReference>
<dbReference type="InterPro" id="IPR027417">
    <property type="entry name" value="P-loop_NTPase"/>
</dbReference>
<dbReference type="InterPro" id="IPR003439">
    <property type="entry name" value="ABC_transporter-like_ATP-bd"/>
</dbReference>
<sequence>MANILEMKNISKSFPGVRALNHVDFSVKEGEVHALMGENGAGKSTLIKVLTGIYQPDGGEIVFQGKKQSFRNSHEAQTAGISTVYQELNMIPYLTVSENIYVGFYPKNKFGIDWKRMNRESQELVDGLGLELDVRRQLNSYGTAQQQMTSIARAVSLNARLVVMDEPTSSLDTNEVKMLFGIIRKLKEQGISVVFISHRLDEIFEICDRTSVLKDGEYVGTYEMSQITQLELISKMVGKDLAVGERRVRSTPVDEEHTVLKAEGLYSFPKVNGVSLEIKKGEVLGLAGLLGSGRTETAKAIFGCEEYQSGKIFVDGKEVHFKEPHQAVKAGLAFCTENRREEGVLPDVSVKDNITVSSLKHICRKGFISEKKRKVLSDKYIGKLRIKTPTDAQLLKNLSGGNQQKVILARWLATDPKLIILDEPTRGIDVGAKREVEKLIVEFAEQGISVLFISSELSELVRNCDRIVVLREGQVAGELEDRDINEPNIMQIIAGASLLERSRKEDEGGSEEKKDGTES</sequence>
<dbReference type="GO" id="GO:0016887">
    <property type="term" value="F:ATP hydrolysis activity"/>
    <property type="evidence" value="ECO:0007669"/>
    <property type="project" value="InterPro"/>
</dbReference>
<dbReference type="CDD" id="cd03215">
    <property type="entry name" value="ABC_Carb_Monos_II"/>
    <property type="match status" value="1"/>
</dbReference>
<dbReference type="PROSITE" id="PS00211">
    <property type="entry name" value="ABC_TRANSPORTER_1"/>
    <property type="match status" value="1"/>
</dbReference>
<dbReference type="Gene3D" id="3.40.50.300">
    <property type="entry name" value="P-loop containing nucleotide triphosphate hydrolases"/>
    <property type="match status" value="2"/>
</dbReference>
<dbReference type="GO" id="GO:0005524">
    <property type="term" value="F:ATP binding"/>
    <property type="evidence" value="ECO:0007669"/>
    <property type="project" value="UniProtKB-KW"/>
</dbReference>
<evidence type="ECO:0000256" key="4">
    <source>
        <dbReference type="ARBA" id="ARBA00022737"/>
    </source>
</evidence>
<evidence type="ECO:0000256" key="2">
    <source>
        <dbReference type="ARBA" id="ARBA00022448"/>
    </source>
</evidence>
<gene>
    <name evidence="11" type="ORF">LQE92_12125</name>
</gene>
<evidence type="ECO:0000313" key="12">
    <source>
        <dbReference type="Proteomes" id="UP001299265"/>
    </source>
</evidence>
<keyword evidence="4" id="KW-0677">Repeat</keyword>
<name>A0AAP2WAH4_9FIRM</name>
<evidence type="ECO:0000313" key="11">
    <source>
        <dbReference type="EMBL" id="MCD2493362.1"/>
    </source>
</evidence>
<dbReference type="GO" id="GO:0005886">
    <property type="term" value="C:plasma membrane"/>
    <property type="evidence" value="ECO:0007669"/>
    <property type="project" value="UniProtKB-SubCell"/>
</dbReference>
<evidence type="ECO:0000256" key="9">
    <source>
        <dbReference type="SAM" id="MobiDB-lite"/>
    </source>
</evidence>
<evidence type="ECO:0000256" key="7">
    <source>
        <dbReference type="ARBA" id="ARBA00022967"/>
    </source>
</evidence>
<feature type="region of interest" description="Disordered" evidence="9">
    <location>
        <begin position="500"/>
        <end position="519"/>
    </location>
</feature>
<dbReference type="PANTHER" id="PTHR43790">
    <property type="entry name" value="CARBOHYDRATE TRANSPORT ATP-BINDING PROTEIN MG119-RELATED"/>
    <property type="match status" value="1"/>
</dbReference>
<keyword evidence="7" id="KW-1278">Translocase</keyword>
<proteinExistence type="predicted"/>
<keyword evidence="12" id="KW-1185">Reference proteome</keyword>
<keyword evidence="6 11" id="KW-0067">ATP-binding</keyword>
<comment type="caution">
    <text evidence="11">The sequence shown here is derived from an EMBL/GenBank/DDBJ whole genome shotgun (WGS) entry which is preliminary data.</text>
</comment>
<keyword evidence="2" id="KW-0813">Transport</keyword>
<reference evidence="11 12" key="1">
    <citation type="submission" date="2021-11" db="EMBL/GenBank/DDBJ databases">
        <title>Lacrimispora sp. nov. NSJ-141 isolated from human feces.</title>
        <authorList>
            <person name="Abdugheni R."/>
        </authorList>
    </citation>
    <scope>NUCLEOTIDE SEQUENCE [LARGE SCALE GENOMIC DNA]</scope>
    <source>
        <strain evidence="11 12">NSJ-141</strain>
    </source>
</reference>
<dbReference type="RefSeq" id="WP_231063218.1">
    <property type="nucleotide sequence ID" value="NZ_JAJNOR010000007.1"/>
</dbReference>
<comment type="subcellular location">
    <subcellularLocation>
        <location evidence="1">Cell membrane</location>
        <topology evidence="1">Peripheral membrane protein</topology>
    </subcellularLocation>
</comment>
<dbReference type="FunFam" id="3.40.50.300:FF:000127">
    <property type="entry name" value="Ribose import ATP-binding protein RbsA"/>
    <property type="match status" value="1"/>
</dbReference>
<dbReference type="InterPro" id="IPR017871">
    <property type="entry name" value="ABC_transporter-like_CS"/>
</dbReference>
<evidence type="ECO:0000256" key="5">
    <source>
        <dbReference type="ARBA" id="ARBA00022741"/>
    </source>
</evidence>
<dbReference type="SUPFAM" id="SSF52540">
    <property type="entry name" value="P-loop containing nucleoside triphosphate hydrolases"/>
    <property type="match status" value="2"/>
</dbReference>
<dbReference type="InterPro" id="IPR003593">
    <property type="entry name" value="AAA+_ATPase"/>
</dbReference>